<reference evidence="3 4" key="1">
    <citation type="submission" date="2019-04" db="EMBL/GenBank/DDBJ databases">
        <authorList>
            <consortium name="Wellcome Sanger Institute Data Sharing"/>
        </authorList>
    </citation>
    <scope>NUCLEOTIDE SEQUENCE [LARGE SCALE GENOMIC DNA]</scope>
</reference>
<dbReference type="GeneTree" id="ENSGT01030000235951"/>
<feature type="region of interest" description="Disordered" evidence="1">
    <location>
        <begin position="43"/>
        <end position="73"/>
    </location>
</feature>
<evidence type="ECO:0000313" key="4">
    <source>
        <dbReference type="Proteomes" id="UP000694397"/>
    </source>
</evidence>
<protein>
    <submittedName>
        <fullName evidence="3">Uncharacterized protein</fullName>
    </submittedName>
</protein>
<evidence type="ECO:0000256" key="2">
    <source>
        <dbReference type="SAM" id="Phobius"/>
    </source>
</evidence>
<name>A0A8C9RD40_SCLFO</name>
<reference evidence="3" key="3">
    <citation type="submission" date="2025-09" db="UniProtKB">
        <authorList>
            <consortium name="Ensembl"/>
        </authorList>
    </citation>
    <scope>IDENTIFICATION</scope>
</reference>
<proteinExistence type="predicted"/>
<feature type="compositionally biased region" description="Low complexity" evidence="1">
    <location>
        <begin position="54"/>
        <end position="73"/>
    </location>
</feature>
<accession>A0A8C9RD40</accession>
<keyword evidence="4" id="KW-1185">Reference proteome</keyword>
<dbReference type="AlphaFoldDB" id="A0A8C9RD40"/>
<dbReference type="OrthoDB" id="8934017at2759"/>
<dbReference type="Ensembl" id="ENSSFOT00015013644.2">
    <property type="protein sequence ID" value="ENSSFOP00015013477.2"/>
    <property type="gene ID" value="ENSSFOG00015008699.2"/>
</dbReference>
<keyword evidence="2" id="KW-0812">Transmembrane</keyword>
<keyword evidence="2" id="KW-1133">Transmembrane helix</keyword>
<evidence type="ECO:0000256" key="1">
    <source>
        <dbReference type="SAM" id="MobiDB-lite"/>
    </source>
</evidence>
<organism evidence="3 4">
    <name type="scientific">Scleropages formosus</name>
    <name type="common">Asian bonytongue</name>
    <name type="synonym">Osteoglossum formosum</name>
    <dbReference type="NCBI Taxonomy" id="113540"/>
    <lineage>
        <taxon>Eukaryota</taxon>
        <taxon>Metazoa</taxon>
        <taxon>Chordata</taxon>
        <taxon>Craniata</taxon>
        <taxon>Vertebrata</taxon>
        <taxon>Euteleostomi</taxon>
        <taxon>Actinopterygii</taxon>
        <taxon>Neopterygii</taxon>
        <taxon>Teleostei</taxon>
        <taxon>Osteoglossocephala</taxon>
        <taxon>Osteoglossomorpha</taxon>
        <taxon>Osteoglossiformes</taxon>
        <taxon>Osteoglossidae</taxon>
        <taxon>Scleropages</taxon>
    </lineage>
</organism>
<sequence>MIQQSFLWQFGIFHSVLVFWHLALALVLDRVLTSDWGGCERVEGGEGRGGDNASSSSSSSCVSSSSSSSLGLCSRSPFCRPTVWVRTCSCRQAERANKRRHTLQRKVSPPPCASSCCRNARKDLPQTSQWKGRSPVCSRWCMMRPAFCVKALSHCVHLKGFSPVCNRRCVLRWEARPKALPHSGCSARCDDEMKVLVQRGQLCGRSPVCVRLCNTKPEERAKRFSQEGHW</sequence>
<feature type="transmembrane region" description="Helical" evidence="2">
    <location>
        <begin position="6"/>
        <end position="28"/>
    </location>
</feature>
<reference evidence="3" key="2">
    <citation type="submission" date="2025-08" db="UniProtKB">
        <authorList>
            <consortium name="Ensembl"/>
        </authorList>
    </citation>
    <scope>IDENTIFICATION</scope>
</reference>
<evidence type="ECO:0000313" key="3">
    <source>
        <dbReference type="Ensembl" id="ENSSFOP00015013477.2"/>
    </source>
</evidence>
<dbReference type="Proteomes" id="UP000694397">
    <property type="component" value="Chromosome 14"/>
</dbReference>
<keyword evidence="2" id="KW-0472">Membrane</keyword>